<evidence type="ECO:0000256" key="4">
    <source>
        <dbReference type="ARBA" id="ARBA00022833"/>
    </source>
</evidence>
<reference evidence="6 7" key="1">
    <citation type="submission" date="2015-09" db="EMBL/GenBank/DDBJ databases">
        <title>Draft Genome Sequence of Bradyrhizobium manausense Strain BR 3351T, a Novel Symbiotic Nitrogen-Fixing Alphaproteobacterium Isolated from Brazilian Amazon Rain Forest.</title>
        <authorList>
            <person name="De Araujo J.L."/>
            <person name="Zilli J.E."/>
        </authorList>
    </citation>
    <scope>NUCLEOTIDE SEQUENCE [LARGE SCALE GENOMIC DNA]</scope>
    <source>
        <strain evidence="6 7">BR3351</strain>
    </source>
</reference>
<feature type="domain" description="Succinylglutamate desuccinylase/Aspartoacylase catalytic" evidence="5">
    <location>
        <begin position="23"/>
        <end position="215"/>
    </location>
</feature>
<gene>
    <name evidence="6" type="ORF">AOQ71_17710</name>
</gene>
<keyword evidence="2" id="KW-0479">Metal-binding</keyword>
<dbReference type="Gene3D" id="3.40.630.10">
    <property type="entry name" value="Zn peptidases"/>
    <property type="match status" value="1"/>
</dbReference>
<dbReference type="Pfam" id="PF24827">
    <property type="entry name" value="AstE_AspA_cat"/>
    <property type="match status" value="1"/>
</dbReference>
<dbReference type="GO" id="GO:0046872">
    <property type="term" value="F:metal ion binding"/>
    <property type="evidence" value="ECO:0007669"/>
    <property type="project" value="UniProtKB-KW"/>
</dbReference>
<dbReference type="EMBL" id="LJYG01000077">
    <property type="protein sequence ID" value="KRQ11571.1"/>
    <property type="molecule type" value="Genomic_DNA"/>
</dbReference>
<dbReference type="GO" id="GO:0005829">
    <property type="term" value="C:cytosol"/>
    <property type="evidence" value="ECO:0007669"/>
    <property type="project" value="TreeGrafter"/>
</dbReference>
<evidence type="ECO:0000256" key="3">
    <source>
        <dbReference type="ARBA" id="ARBA00022801"/>
    </source>
</evidence>
<keyword evidence="3" id="KW-0378">Hydrolase</keyword>
<dbReference type="Proteomes" id="UP000051936">
    <property type="component" value="Unassembled WGS sequence"/>
</dbReference>
<protein>
    <recommendedName>
        <fullName evidence="5">Succinylglutamate desuccinylase/Aspartoacylase catalytic domain-containing protein</fullName>
    </recommendedName>
</protein>
<dbReference type="InterPro" id="IPR050178">
    <property type="entry name" value="AspA/AstE_fam"/>
</dbReference>
<dbReference type="OrthoDB" id="9804204at2"/>
<comment type="cofactor">
    <cofactor evidence="1">
        <name>Zn(2+)</name>
        <dbReference type="ChEBI" id="CHEBI:29105"/>
    </cofactor>
</comment>
<dbReference type="GO" id="GO:0016788">
    <property type="term" value="F:hydrolase activity, acting on ester bonds"/>
    <property type="evidence" value="ECO:0007669"/>
    <property type="project" value="InterPro"/>
</dbReference>
<evidence type="ECO:0000313" key="7">
    <source>
        <dbReference type="Proteomes" id="UP000051936"/>
    </source>
</evidence>
<accession>A0A0R3DP68</accession>
<keyword evidence="7" id="KW-1185">Reference proteome</keyword>
<dbReference type="InterPro" id="IPR055438">
    <property type="entry name" value="AstE_AspA_cat"/>
</dbReference>
<proteinExistence type="predicted"/>
<organism evidence="6 7">
    <name type="scientific">Bradyrhizobium manausense</name>
    <dbReference type="NCBI Taxonomy" id="989370"/>
    <lineage>
        <taxon>Bacteria</taxon>
        <taxon>Pseudomonadati</taxon>
        <taxon>Pseudomonadota</taxon>
        <taxon>Alphaproteobacteria</taxon>
        <taxon>Hyphomicrobiales</taxon>
        <taxon>Nitrobacteraceae</taxon>
        <taxon>Bradyrhizobium</taxon>
    </lineage>
</organism>
<evidence type="ECO:0000259" key="5">
    <source>
        <dbReference type="Pfam" id="PF24827"/>
    </source>
</evidence>
<dbReference type="SUPFAM" id="SSF53187">
    <property type="entry name" value="Zn-dependent exopeptidases"/>
    <property type="match status" value="1"/>
</dbReference>
<evidence type="ECO:0000256" key="2">
    <source>
        <dbReference type="ARBA" id="ARBA00022723"/>
    </source>
</evidence>
<evidence type="ECO:0000256" key="1">
    <source>
        <dbReference type="ARBA" id="ARBA00001947"/>
    </source>
</evidence>
<comment type="caution">
    <text evidence="6">The sequence shown here is derived from an EMBL/GenBank/DDBJ whole genome shotgun (WGS) entry which is preliminary data.</text>
</comment>
<dbReference type="PANTHER" id="PTHR15162:SF7">
    <property type="entry name" value="SUCCINYLGLUTAMATE DESUCCINYLASE"/>
    <property type="match status" value="1"/>
</dbReference>
<dbReference type="RefSeq" id="WP_057748502.1">
    <property type="nucleotide sequence ID" value="NZ_LJYG01000077.1"/>
</dbReference>
<evidence type="ECO:0000313" key="6">
    <source>
        <dbReference type="EMBL" id="KRQ11571.1"/>
    </source>
</evidence>
<keyword evidence="4" id="KW-0862">Zinc</keyword>
<dbReference type="AlphaFoldDB" id="A0A0R3DP68"/>
<name>A0A0R3DP68_9BRAD</name>
<dbReference type="STRING" id="989370.AOQ71_17710"/>
<sequence>MTADRSVTLRTFVDAHKFRGPLPGARLIVLGAVHGNEPCGSIAIERILQELACGELEIIAGQLTLVPIANRLAYERGTRNGDRDLNRNFAPTSTPSDNEDFIANELCLLLAEHSVLIDIHSFSSQASPMVLLGADSSARDPQPFAFACHEEALAAHLGASRALYGWLATNMQRAHRRGSSIQYCKGTTDYMRSVGGYAVTLECGQHADPLAPELAYKAIRNALVHLRLIASETPQPKQEIELLRLYEVIDRNSKKDRFAYEWNSFDRLCLGDAIAYRSDGTAVLSPADGFIVFPNANAEPGTEWFYLAEADPAGVHKRRVCSNGK</sequence>
<dbReference type="PANTHER" id="PTHR15162">
    <property type="entry name" value="ASPARTOACYLASE"/>
    <property type="match status" value="1"/>
</dbReference>